<keyword evidence="3" id="KW-1185">Reference proteome</keyword>
<feature type="domain" description="Transposable element P transposase-like GTP-binding insertion" evidence="1">
    <location>
        <begin position="5"/>
        <end position="52"/>
    </location>
</feature>
<name>A0AAV6FFK2_9TELE</name>
<dbReference type="EMBL" id="JADWDJ010000024">
    <property type="protein sequence ID" value="KAG5261264.1"/>
    <property type="molecule type" value="Genomic_DNA"/>
</dbReference>
<sequence length="110" mass="12933">MGKWDTEWRMQVMKVELINQTFSHSVADALQYCNEELHLPQFQGLKRRVRLICFSPRTEAFRWRDWRALSAILPFSKSLQPQDCGVEVAWNWRALSAILPFSKCKSCNTV</sequence>
<proteinExistence type="predicted"/>
<gene>
    <name evidence="2" type="ORF">AALO_G00301890</name>
</gene>
<protein>
    <recommendedName>
        <fullName evidence="1">Transposable element P transposase-like GTP-binding insertion domain-containing protein</fullName>
    </recommendedName>
</protein>
<accession>A0AAV6FFK2</accession>
<evidence type="ECO:0000313" key="3">
    <source>
        <dbReference type="Proteomes" id="UP000823561"/>
    </source>
</evidence>
<dbReference type="Pfam" id="PF21788">
    <property type="entry name" value="TNP-like_GBD"/>
    <property type="match status" value="1"/>
</dbReference>
<dbReference type="Proteomes" id="UP000823561">
    <property type="component" value="Chromosome 24"/>
</dbReference>
<organism evidence="2 3">
    <name type="scientific">Alosa alosa</name>
    <name type="common">allis shad</name>
    <dbReference type="NCBI Taxonomy" id="278164"/>
    <lineage>
        <taxon>Eukaryota</taxon>
        <taxon>Metazoa</taxon>
        <taxon>Chordata</taxon>
        <taxon>Craniata</taxon>
        <taxon>Vertebrata</taxon>
        <taxon>Euteleostomi</taxon>
        <taxon>Actinopterygii</taxon>
        <taxon>Neopterygii</taxon>
        <taxon>Teleostei</taxon>
        <taxon>Clupei</taxon>
        <taxon>Clupeiformes</taxon>
        <taxon>Clupeoidei</taxon>
        <taxon>Clupeidae</taxon>
        <taxon>Alosa</taxon>
    </lineage>
</organism>
<evidence type="ECO:0000313" key="2">
    <source>
        <dbReference type="EMBL" id="KAG5261264.1"/>
    </source>
</evidence>
<dbReference type="InterPro" id="IPR048366">
    <property type="entry name" value="TNP-like_GBD"/>
</dbReference>
<reference evidence="2" key="1">
    <citation type="submission" date="2020-10" db="EMBL/GenBank/DDBJ databases">
        <title>Chromosome-scale genome assembly of the Allis shad, Alosa alosa.</title>
        <authorList>
            <person name="Margot Z."/>
            <person name="Christophe K."/>
            <person name="Cabau C."/>
            <person name="Louis A."/>
            <person name="Berthelot C."/>
            <person name="Parey E."/>
            <person name="Roest Crollius H."/>
            <person name="Montfort J."/>
            <person name="Robinson-Rechavi M."/>
            <person name="Bucao C."/>
            <person name="Bouchez O."/>
            <person name="Gislard M."/>
            <person name="Lluch J."/>
            <person name="Milhes M."/>
            <person name="Lampietro C."/>
            <person name="Lopez Roques C."/>
            <person name="Donnadieu C."/>
            <person name="Braasch I."/>
            <person name="Desvignes T."/>
            <person name="Postlethwait J."/>
            <person name="Bobe J."/>
            <person name="Guiguen Y."/>
        </authorList>
    </citation>
    <scope>NUCLEOTIDE SEQUENCE</scope>
    <source>
        <strain evidence="2">M-15738</strain>
        <tissue evidence="2">Blood</tissue>
    </source>
</reference>
<dbReference type="AlphaFoldDB" id="A0AAV6FFK2"/>
<evidence type="ECO:0000259" key="1">
    <source>
        <dbReference type="Pfam" id="PF21788"/>
    </source>
</evidence>
<comment type="caution">
    <text evidence="2">The sequence shown here is derived from an EMBL/GenBank/DDBJ whole genome shotgun (WGS) entry which is preliminary data.</text>
</comment>